<sequence length="121" mass="13798">MMTVEAKQREGDTVWSSLTTEEVKAKVLSESEERKKLKEVQKHHVKDLLKKPNVTSVDIDYKRINGKEVDQLAIVIGVRKKKPESQLNKDEILPKKLDDCVVDVIEQVATYAKKPSKLGRT</sequence>
<dbReference type="AlphaFoldDB" id="A0A6S7JF59"/>
<name>A0A6S7JF59_PARCT</name>
<evidence type="ECO:0000313" key="2">
    <source>
        <dbReference type="Proteomes" id="UP001152795"/>
    </source>
</evidence>
<organism evidence="1 2">
    <name type="scientific">Paramuricea clavata</name>
    <name type="common">Red gorgonian</name>
    <name type="synonym">Violescent sea-whip</name>
    <dbReference type="NCBI Taxonomy" id="317549"/>
    <lineage>
        <taxon>Eukaryota</taxon>
        <taxon>Metazoa</taxon>
        <taxon>Cnidaria</taxon>
        <taxon>Anthozoa</taxon>
        <taxon>Octocorallia</taxon>
        <taxon>Malacalcyonacea</taxon>
        <taxon>Plexauridae</taxon>
        <taxon>Paramuricea</taxon>
    </lineage>
</organism>
<protein>
    <submittedName>
        <fullName evidence="1">Uncharacterized protein</fullName>
    </submittedName>
</protein>
<comment type="caution">
    <text evidence="1">The sequence shown here is derived from an EMBL/GenBank/DDBJ whole genome shotgun (WGS) entry which is preliminary data.</text>
</comment>
<gene>
    <name evidence="1" type="ORF">PACLA_8A020457</name>
</gene>
<dbReference type="Proteomes" id="UP001152795">
    <property type="component" value="Unassembled WGS sequence"/>
</dbReference>
<reference evidence="1" key="1">
    <citation type="submission" date="2020-04" db="EMBL/GenBank/DDBJ databases">
        <authorList>
            <person name="Alioto T."/>
            <person name="Alioto T."/>
            <person name="Gomez Garrido J."/>
        </authorList>
    </citation>
    <scope>NUCLEOTIDE SEQUENCE</scope>
    <source>
        <strain evidence="1">A484AB</strain>
    </source>
</reference>
<proteinExistence type="predicted"/>
<evidence type="ECO:0000313" key="1">
    <source>
        <dbReference type="EMBL" id="CAB4028744.1"/>
    </source>
</evidence>
<dbReference type="EMBL" id="CACRXK020015690">
    <property type="protein sequence ID" value="CAB4028744.1"/>
    <property type="molecule type" value="Genomic_DNA"/>
</dbReference>
<accession>A0A6S7JF59</accession>
<keyword evidence="2" id="KW-1185">Reference proteome</keyword>